<dbReference type="Proteomes" id="UP001264980">
    <property type="component" value="Unassembled WGS sequence"/>
</dbReference>
<dbReference type="PANTHER" id="PTHR33204:SF29">
    <property type="entry name" value="TRANSCRIPTIONAL REGULATOR"/>
    <property type="match status" value="1"/>
</dbReference>
<keyword evidence="6" id="KW-1185">Reference proteome</keyword>
<dbReference type="EMBL" id="JAVDTI010000002">
    <property type="protein sequence ID" value="MDR6805249.1"/>
    <property type="molecule type" value="Genomic_DNA"/>
</dbReference>
<evidence type="ECO:0000313" key="6">
    <source>
        <dbReference type="Proteomes" id="UP001264980"/>
    </source>
</evidence>
<keyword evidence="2 5" id="KW-0238">DNA-binding</keyword>
<dbReference type="InterPro" id="IPR036388">
    <property type="entry name" value="WH-like_DNA-bd_sf"/>
</dbReference>
<sequence length="121" mass="13909">MQDFIHDKRVYYSPIEFAMSYIGGTWKIPVIRALANGPLRYGDLKNAIPHITDKMLNTQLRDLEKKGMVNRTIFREKPPRVEYGLTDRAMQSIPAIEALETYGRALIGWEAEGIVEKEFGH</sequence>
<evidence type="ECO:0000256" key="3">
    <source>
        <dbReference type="ARBA" id="ARBA00023163"/>
    </source>
</evidence>
<keyword evidence="1" id="KW-0805">Transcription regulation</keyword>
<protein>
    <submittedName>
        <fullName evidence="5">DNA-binding HxlR family transcriptional regulator</fullName>
    </submittedName>
</protein>
<evidence type="ECO:0000313" key="5">
    <source>
        <dbReference type="EMBL" id="MDR6805249.1"/>
    </source>
</evidence>
<keyword evidence="3" id="KW-0804">Transcription</keyword>
<feature type="domain" description="HTH hxlR-type" evidence="4">
    <location>
        <begin position="13"/>
        <end position="111"/>
    </location>
</feature>
<dbReference type="PANTHER" id="PTHR33204">
    <property type="entry name" value="TRANSCRIPTIONAL REGULATOR, MARR FAMILY"/>
    <property type="match status" value="1"/>
</dbReference>
<dbReference type="Gene3D" id="1.10.10.10">
    <property type="entry name" value="Winged helix-like DNA-binding domain superfamily/Winged helix DNA-binding domain"/>
    <property type="match status" value="1"/>
</dbReference>
<dbReference type="InterPro" id="IPR036390">
    <property type="entry name" value="WH_DNA-bd_sf"/>
</dbReference>
<comment type="caution">
    <text evidence="5">The sequence shown here is derived from an EMBL/GenBank/DDBJ whole genome shotgun (WGS) entry which is preliminary data.</text>
</comment>
<reference evidence="5 6" key="1">
    <citation type="submission" date="2023-07" db="EMBL/GenBank/DDBJ databases">
        <title>Sorghum-associated microbial communities from plants grown in Nebraska, USA.</title>
        <authorList>
            <person name="Schachtman D."/>
        </authorList>
    </citation>
    <scope>NUCLEOTIDE SEQUENCE [LARGE SCALE GENOMIC DNA]</scope>
    <source>
        <strain evidence="5 6">BE57</strain>
    </source>
</reference>
<dbReference type="Pfam" id="PF01638">
    <property type="entry name" value="HxlR"/>
    <property type="match status" value="1"/>
</dbReference>
<proteinExistence type="predicted"/>
<evidence type="ECO:0000256" key="1">
    <source>
        <dbReference type="ARBA" id="ARBA00023015"/>
    </source>
</evidence>
<name>A0ABU1QVS1_9BACT</name>
<dbReference type="SUPFAM" id="SSF46785">
    <property type="entry name" value="Winged helix' DNA-binding domain"/>
    <property type="match status" value="1"/>
</dbReference>
<organism evidence="5 6">
    <name type="scientific">Dyadobacter fermentans</name>
    <dbReference type="NCBI Taxonomy" id="94254"/>
    <lineage>
        <taxon>Bacteria</taxon>
        <taxon>Pseudomonadati</taxon>
        <taxon>Bacteroidota</taxon>
        <taxon>Cytophagia</taxon>
        <taxon>Cytophagales</taxon>
        <taxon>Spirosomataceae</taxon>
        <taxon>Dyadobacter</taxon>
    </lineage>
</organism>
<gene>
    <name evidence="5" type="ORF">J2W84_002295</name>
</gene>
<accession>A0ABU1QVS1</accession>
<evidence type="ECO:0000256" key="2">
    <source>
        <dbReference type="ARBA" id="ARBA00023125"/>
    </source>
</evidence>
<dbReference type="GO" id="GO:0003677">
    <property type="term" value="F:DNA binding"/>
    <property type="evidence" value="ECO:0007669"/>
    <property type="project" value="UniProtKB-KW"/>
</dbReference>
<dbReference type="RefSeq" id="WP_309982860.1">
    <property type="nucleotide sequence ID" value="NZ_JAVDTI010000002.1"/>
</dbReference>
<evidence type="ECO:0000259" key="4">
    <source>
        <dbReference type="PROSITE" id="PS51118"/>
    </source>
</evidence>
<dbReference type="InterPro" id="IPR002577">
    <property type="entry name" value="HTH_HxlR"/>
</dbReference>
<dbReference type="PROSITE" id="PS51118">
    <property type="entry name" value="HTH_HXLR"/>
    <property type="match status" value="1"/>
</dbReference>